<evidence type="ECO:0000313" key="2">
    <source>
        <dbReference type="EMBL" id="SDT46520.1"/>
    </source>
</evidence>
<keyword evidence="1" id="KW-0472">Membrane</keyword>
<accession>A0ABY0V0S5</accession>
<gene>
    <name evidence="2" type="ORF">SAMN05192545_3897</name>
    <name evidence="3" type="ORF">SAMN05192545_3949</name>
</gene>
<keyword evidence="4" id="KW-1185">Reference proteome</keyword>
<protein>
    <submittedName>
        <fullName evidence="3">Uncharacterized protein</fullName>
    </submittedName>
</protein>
<keyword evidence="1" id="KW-1133">Transmembrane helix</keyword>
<dbReference type="Proteomes" id="UP000199574">
    <property type="component" value="Chromosome I"/>
</dbReference>
<name>A0ABY0V0S5_9FLAO</name>
<organism evidence="3 4">
    <name type="scientific">Maribacter dokdonensis</name>
    <dbReference type="NCBI Taxonomy" id="320912"/>
    <lineage>
        <taxon>Bacteria</taxon>
        <taxon>Pseudomonadati</taxon>
        <taxon>Bacteroidota</taxon>
        <taxon>Flavobacteriia</taxon>
        <taxon>Flavobacteriales</taxon>
        <taxon>Flavobacteriaceae</taxon>
        <taxon>Maribacter</taxon>
    </lineage>
</organism>
<proteinExistence type="predicted"/>
<reference evidence="3 4" key="1">
    <citation type="submission" date="2016-10" db="EMBL/GenBank/DDBJ databases">
        <authorList>
            <person name="Varghese N."/>
            <person name="Submissions S."/>
        </authorList>
    </citation>
    <scope>NUCLEOTIDE SEQUENCE [LARGE SCALE GENOMIC DNA]</scope>
    <source>
        <strain evidence="3 4">MAR_2009_60</strain>
    </source>
</reference>
<dbReference type="EMBL" id="LT629754">
    <property type="protein sequence ID" value="SDT47783.1"/>
    <property type="molecule type" value="Genomic_DNA"/>
</dbReference>
<evidence type="ECO:0000256" key="1">
    <source>
        <dbReference type="SAM" id="Phobius"/>
    </source>
</evidence>
<sequence>MDNYLNAAFFYSLLFALSVLSQIVVERKYFDIEHAEQLSKVKSRIWAGVAITATIITLTIF</sequence>
<evidence type="ECO:0000313" key="3">
    <source>
        <dbReference type="EMBL" id="SDT47783.1"/>
    </source>
</evidence>
<feature type="transmembrane region" description="Helical" evidence="1">
    <location>
        <begin position="45"/>
        <end position="60"/>
    </location>
</feature>
<dbReference type="EMBL" id="LT629754">
    <property type="protein sequence ID" value="SDT46520.1"/>
    <property type="molecule type" value="Genomic_DNA"/>
</dbReference>
<evidence type="ECO:0000313" key="4">
    <source>
        <dbReference type="Proteomes" id="UP000199574"/>
    </source>
</evidence>
<keyword evidence="1" id="KW-0812">Transmembrane</keyword>